<feature type="domain" description="DUF6545" evidence="3">
    <location>
        <begin position="249"/>
        <end position="377"/>
    </location>
</feature>
<feature type="transmembrane region" description="Helical" evidence="2">
    <location>
        <begin position="71"/>
        <end position="93"/>
    </location>
</feature>
<dbReference type="InterPro" id="IPR046675">
    <property type="entry name" value="DUF6545"/>
</dbReference>
<organism evidence="4 5">
    <name type="scientific">Nocardia amamiensis</name>
    <dbReference type="NCBI Taxonomy" id="404578"/>
    <lineage>
        <taxon>Bacteria</taxon>
        <taxon>Bacillati</taxon>
        <taxon>Actinomycetota</taxon>
        <taxon>Actinomycetes</taxon>
        <taxon>Mycobacteriales</taxon>
        <taxon>Nocardiaceae</taxon>
        <taxon>Nocardia</taxon>
    </lineage>
</organism>
<evidence type="ECO:0000256" key="2">
    <source>
        <dbReference type="SAM" id="Phobius"/>
    </source>
</evidence>
<feature type="transmembrane region" description="Helical" evidence="2">
    <location>
        <begin position="184"/>
        <end position="210"/>
    </location>
</feature>
<keyword evidence="2" id="KW-1133">Transmembrane helix</keyword>
<reference evidence="4 5" key="1">
    <citation type="submission" date="2020-10" db="EMBL/GenBank/DDBJ databases">
        <title>Identification of Nocardia species via Next-generation sequencing and recognition of intraspecies genetic diversity.</title>
        <authorList>
            <person name="Li P."/>
            <person name="Li P."/>
            <person name="Lu B."/>
        </authorList>
    </citation>
    <scope>NUCLEOTIDE SEQUENCE [LARGE SCALE GENOMIC DNA]</scope>
    <source>
        <strain evidence="4 5">BJ06-0157</strain>
    </source>
</reference>
<evidence type="ECO:0000256" key="1">
    <source>
        <dbReference type="SAM" id="MobiDB-lite"/>
    </source>
</evidence>
<feature type="transmembrane region" description="Helical" evidence="2">
    <location>
        <begin position="143"/>
        <end position="164"/>
    </location>
</feature>
<protein>
    <recommendedName>
        <fullName evidence="3">DUF6545 domain-containing protein</fullName>
    </recommendedName>
</protein>
<keyword evidence="2" id="KW-0812">Transmembrane</keyword>
<dbReference type="EMBL" id="JADLQX010000011">
    <property type="protein sequence ID" value="MBF6299203.1"/>
    <property type="molecule type" value="Genomic_DNA"/>
</dbReference>
<feature type="region of interest" description="Disordered" evidence="1">
    <location>
        <begin position="393"/>
        <end position="415"/>
    </location>
</feature>
<feature type="transmembrane region" description="Helical" evidence="2">
    <location>
        <begin position="222"/>
        <end position="245"/>
    </location>
</feature>
<proteinExistence type="predicted"/>
<dbReference type="Pfam" id="PF20182">
    <property type="entry name" value="DUF6545"/>
    <property type="match status" value="1"/>
</dbReference>
<keyword evidence="2" id="KW-0472">Membrane</keyword>
<accession>A0ABS0CWM6</accession>
<name>A0ABS0CWM6_9NOCA</name>
<feature type="transmembrane region" description="Helical" evidence="2">
    <location>
        <begin position="36"/>
        <end position="59"/>
    </location>
</feature>
<evidence type="ECO:0000313" key="5">
    <source>
        <dbReference type="Proteomes" id="UP000702209"/>
    </source>
</evidence>
<dbReference type="Proteomes" id="UP000702209">
    <property type="component" value="Unassembled WGS sequence"/>
</dbReference>
<gene>
    <name evidence="4" type="ORF">IU459_16870</name>
</gene>
<sequence>MWFAAVYGGIGAFAFAAFLWRAGLALRSPDNPARWAVAFAILAAGIGFEAAVPQIYTWLGDVSGIPNLASLVVYGAIATAVLAQIVWTEFMVAPQEPENRAARRILALPLLVLAVLALLFTVAPVHDESHPTDFDDHYAKVPLAVAFLGVYLTVYSAALIRIILLCRRWIGEVDRIWLRRGLRLLAVGSTIALGYSVGKVIAIVAAWFGIGLRRLNTDIAPAFASLGATVMLVGYLCPSLAPWLLHTVARMRALPRLRPLWLALREVAPELAHTSSRRRPASRDRVYRRVIEIRDWLLRLQPHLSAEATAVAERLATELPVPDRTRAAAIEAARIAAALRAYRLGLPPTLDDESFTEPNQPTLAGELAWLVEVAIQFDTAPLVPATLAELETRAGEVSTGGSAPAHDGSAPPSTK</sequence>
<dbReference type="RefSeq" id="WP_195130481.1">
    <property type="nucleotide sequence ID" value="NZ_JADLQX010000011.1"/>
</dbReference>
<feature type="transmembrane region" description="Helical" evidence="2">
    <location>
        <begin position="6"/>
        <end position="24"/>
    </location>
</feature>
<evidence type="ECO:0000313" key="4">
    <source>
        <dbReference type="EMBL" id="MBF6299203.1"/>
    </source>
</evidence>
<dbReference type="InterPro" id="IPR050039">
    <property type="entry name" value="MAB_1171c-like"/>
</dbReference>
<dbReference type="NCBIfam" id="NF042915">
    <property type="entry name" value="MAB_1171c_fam"/>
    <property type="match status" value="1"/>
</dbReference>
<feature type="transmembrane region" description="Helical" evidence="2">
    <location>
        <begin position="105"/>
        <end position="123"/>
    </location>
</feature>
<keyword evidence="5" id="KW-1185">Reference proteome</keyword>
<evidence type="ECO:0000259" key="3">
    <source>
        <dbReference type="Pfam" id="PF20182"/>
    </source>
</evidence>
<comment type="caution">
    <text evidence="4">The sequence shown here is derived from an EMBL/GenBank/DDBJ whole genome shotgun (WGS) entry which is preliminary data.</text>
</comment>